<evidence type="ECO:0000256" key="10">
    <source>
        <dbReference type="ARBA" id="ARBA00023136"/>
    </source>
</evidence>
<keyword evidence="3 12" id="KW-1134">Transmembrane beta strand</keyword>
<comment type="subcellular location">
    <subcellularLocation>
        <location evidence="1 12">Cell outer membrane</location>
        <topology evidence="1 12">Multi-pass membrane protein</topology>
    </subcellularLocation>
</comment>
<dbReference type="InterPro" id="IPR010917">
    <property type="entry name" value="TonB_rcpt_CS"/>
</dbReference>
<evidence type="ECO:0000256" key="4">
    <source>
        <dbReference type="ARBA" id="ARBA00022496"/>
    </source>
</evidence>
<feature type="chain" id="PRO_5045053854" evidence="15">
    <location>
        <begin position="27"/>
        <end position="751"/>
    </location>
</feature>
<evidence type="ECO:0000256" key="2">
    <source>
        <dbReference type="ARBA" id="ARBA00022448"/>
    </source>
</evidence>
<keyword evidence="11 12" id="KW-0998">Cell outer membrane</keyword>
<feature type="short sequence motif" description="TonB C-terminal box" evidence="13">
    <location>
        <begin position="734"/>
        <end position="751"/>
    </location>
</feature>
<dbReference type="PANTHER" id="PTHR32552">
    <property type="entry name" value="FERRICHROME IRON RECEPTOR-RELATED"/>
    <property type="match status" value="1"/>
</dbReference>
<protein>
    <submittedName>
        <fullName evidence="18">TonB-dependent receptor</fullName>
    </submittedName>
</protein>
<evidence type="ECO:0000256" key="15">
    <source>
        <dbReference type="SAM" id="SignalP"/>
    </source>
</evidence>
<keyword evidence="9 14" id="KW-0798">TonB box</keyword>
<evidence type="ECO:0000256" key="8">
    <source>
        <dbReference type="ARBA" id="ARBA00023065"/>
    </source>
</evidence>
<dbReference type="InterPro" id="IPR036942">
    <property type="entry name" value="Beta-barrel_TonB_sf"/>
</dbReference>
<evidence type="ECO:0000256" key="3">
    <source>
        <dbReference type="ARBA" id="ARBA00022452"/>
    </source>
</evidence>
<evidence type="ECO:0000259" key="16">
    <source>
        <dbReference type="Pfam" id="PF00593"/>
    </source>
</evidence>
<name>A0ABT5KRU4_9BURK</name>
<dbReference type="PROSITE" id="PS01156">
    <property type="entry name" value="TONB_DEPENDENT_REC_2"/>
    <property type="match status" value="1"/>
</dbReference>
<evidence type="ECO:0000256" key="9">
    <source>
        <dbReference type="ARBA" id="ARBA00023077"/>
    </source>
</evidence>
<dbReference type="InterPro" id="IPR000531">
    <property type="entry name" value="Beta-barrel_TonB"/>
</dbReference>
<evidence type="ECO:0000256" key="13">
    <source>
        <dbReference type="PROSITE-ProRule" id="PRU10144"/>
    </source>
</evidence>
<evidence type="ECO:0000313" key="19">
    <source>
        <dbReference type="Proteomes" id="UP001219862"/>
    </source>
</evidence>
<dbReference type="Pfam" id="PF00593">
    <property type="entry name" value="TonB_dep_Rec_b-barrel"/>
    <property type="match status" value="1"/>
</dbReference>
<keyword evidence="6 15" id="KW-0732">Signal</keyword>
<evidence type="ECO:0000256" key="12">
    <source>
        <dbReference type="PROSITE-ProRule" id="PRU01360"/>
    </source>
</evidence>
<dbReference type="InterPro" id="IPR039426">
    <property type="entry name" value="TonB-dep_rcpt-like"/>
</dbReference>
<keyword evidence="5 12" id="KW-0812">Transmembrane</keyword>
<dbReference type="Proteomes" id="UP001219862">
    <property type="component" value="Unassembled WGS sequence"/>
</dbReference>
<keyword evidence="8" id="KW-0406">Ion transport</keyword>
<dbReference type="PROSITE" id="PS52016">
    <property type="entry name" value="TONB_DEPENDENT_REC_3"/>
    <property type="match status" value="1"/>
</dbReference>
<evidence type="ECO:0000256" key="7">
    <source>
        <dbReference type="ARBA" id="ARBA00023004"/>
    </source>
</evidence>
<dbReference type="SUPFAM" id="SSF56935">
    <property type="entry name" value="Porins"/>
    <property type="match status" value="1"/>
</dbReference>
<dbReference type="Gene3D" id="2.40.170.20">
    <property type="entry name" value="TonB-dependent receptor, beta-barrel domain"/>
    <property type="match status" value="1"/>
</dbReference>
<keyword evidence="19" id="KW-1185">Reference proteome</keyword>
<evidence type="ECO:0000259" key="17">
    <source>
        <dbReference type="Pfam" id="PF07715"/>
    </source>
</evidence>
<feature type="signal peptide" evidence="15">
    <location>
        <begin position="1"/>
        <end position="26"/>
    </location>
</feature>
<dbReference type="Pfam" id="PF07715">
    <property type="entry name" value="Plug"/>
    <property type="match status" value="1"/>
</dbReference>
<comment type="similarity">
    <text evidence="12 14">Belongs to the TonB-dependent receptor family.</text>
</comment>
<gene>
    <name evidence="18" type="ORF">PRZ01_10680</name>
</gene>
<keyword evidence="2 12" id="KW-0813">Transport</keyword>
<evidence type="ECO:0000256" key="14">
    <source>
        <dbReference type="RuleBase" id="RU003357"/>
    </source>
</evidence>
<dbReference type="EMBL" id="JAQQXS010000008">
    <property type="protein sequence ID" value="MDC8785657.1"/>
    <property type="molecule type" value="Genomic_DNA"/>
</dbReference>
<keyword evidence="10 12" id="KW-0472">Membrane</keyword>
<dbReference type="PANTHER" id="PTHR32552:SF81">
    <property type="entry name" value="TONB-DEPENDENT OUTER MEMBRANE RECEPTOR"/>
    <property type="match status" value="1"/>
</dbReference>
<keyword evidence="7" id="KW-0408">Iron</keyword>
<feature type="domain" description="TonB-dependent receptor-like beta-barrel" evidence="16">
    <location>
        <begin position="299"/>
        <end position="676"/>
    </location>
</feature>
<evidence type="ECO:0000313" key="18">
    <source>
        <dbReference type="EMBL" id="MDC8785657.1"/>
    </source>
</evidence>
<dbReference type="RefSeq" id="WP_273596769.1">
    <property type="nucleotide sequence ID" value="NZ_JAQQXS010000008.1"/>
</dbReference>
<accession>A0ABT5KRU4</accession>
<evidence type="ECO:0000256" key="6">
    <source>
        <dbReference type="ARBA" id="ARBA00022729"/>
    </source>
</evidence>
<comment type="caution">
    <text evidence="18">The sequence shown here is derived from an EMBL/GenBank/DDBJ whole genome shotgun (WGS) entry which is preliminary data.</text>
</comment>
<reference evidence="18 19" key="1">
    <citation type="submission" date="2022-10" db="EMBL/GenBank/DDBJ databases">
        <title>paucibacter sp. hw8 Genome sequencing.</title>
        <authorList>
            <person name="Park S."/>
        </authorList>
    </citation>
    <scope>NUCLEOTIDE SEQUENCE [LARGE SCALE GENOMIC DNA]</scope>
    <source>
        <strain evidence="19">hw8</strain>
    </source>
</reference>
<keyword evidence="18" id="KW-0675">Receptor</keyword>
<proteinExistence type="inferred from homology"/>
<sequence>MNKFNLSSPALAAPGHLALSIALALAAWPASQALAQAQEKSLEKTQLETVTITAERRTENIKDVPTAVSSISGEKLDVLNSGGQDVRFLSGRVPSLNIESSFGRAFPRFYIRGYGNVDFRLNASQPVSLIYDDVVQENPILKGFPVFDMKAVEVIAGPQGTLFGRNTPAGVVKFDSVKPGKTQEGYVNLSYGTYGTSNVEGAFNVPVNEQFALRISAQVQHRDDWVHNTQSTGTQATEGYDDRAVRVQALYEPSKDFSALVNFHNRELKGSPRLFRANIIKPGTNDLVDGFDPAKMSIDGTNEQRLHASGASLRLKLNLGEATLHSITAVEAVQPFSRGDVDGGYGAPYAPDGKFGPGTIPFSSETSDALHDHRQLSQEFRLESNASGPLRWQGGLYLFDERYTVESINYDTIFHSPTTSARTHQSNTAYAVFGSVNYDLTERFKLRGGLRYTQDKKTLSTDSADVSLDTSNGLSAKTNDSNWTWDLSGTYALDKNTNVYARVGTGFRGAAILPASAFSPMSIAKPETLTSYEFGIKGDFWNRRARLSASVFRYDVNGLQLTEVGGSGNSNTVKSANKATGQGVELNLDLLPIDNLVLTLGGSYNDATIRDSGLTVGGCGDGCIVTSPAAGGGQYFVNGNQLPNAPKWVGNLTARYGIPTKDGNEFYVYTDWAYRSEVSFFLFTSKEFTGKALTEGGLRTGYIWNNGKYEVAGFVRNITNQIRVTGGINFINLTGFINDPRTYGVQFKALF</sequence>
<organism evidence="18 19">
    <name type="scientific">Roseateles koreensis</name>
    <dbReference type="NCBI Taxonomy" id="2987526"/>
    <lineage>
        <taxon>Bacteria</taxon>
        <taxon>Pseudomonadati</taxon>
        <taxon>Pseudomonadota</taxon>
        <taxon>Betaproteobacteria</taxon>
        <taxon>Burkholderiales</taxon>
        <taxon>Sphaerotilaceae</taxon>
        <taxon>Roseateles</taxon>
    </lineage>
</organism>
<evidence type="ECO:0000256" key="11">
    <source>
        <dbReference type="ARBA" id="ARBA00023237"/>
    </source>
</evidence>
<feature type="domain" description="TonB-dependent receptor plug" evidence="17">
    <location>
        <begin position="61"/>
        <end position="171"/>
    </location>
</feature>
<evidence type="ECO:0000256" key="5">
    <source>
        <dbReference type="ARBA" id="ARBA00022692"/>
    </source>
</evidence>
<evidence type="ECO:0000256" key="1">
    <source>
        <dbReference type="ARBA" id="ARBA00004571"/>
    </source>
</evidence>
<dbReference type="InterPro" id="IPR012910">
    <property type="entry name" value="Plug_dom"/>
</dbReference>
<keyword evidence="4" id="KW-0410">Iron transport</keyword>